<dbReference type="InterPro" id="IPR012337">
    <property type="entry name" value="RNaseH-like_sf"/>
</dbReference>
<evidence type="ECO:0008006" key="4">
    <source>
        <dbReference type="Google" id="ProtNLM"/>
    </source>
</evidence>
<dbReference type="AlphaFoldDB" id="A0AAV7GPZ1"/>
<dbReference type="SUPFAM" id="SSF53098">
    <property type="entry name" value="Ribonuclease H-like"/>
    <property type="match status" value="1"/>
</dbReference>
<gene>
    <name evidence="2" type="ORF">IEQ34_012895</name>
</gene>
<dbReference type="GO" id="GO:0031023">
    <property type="term" value="P:microtubule organizing center organization"/>
    <property type="evidence" value="ECO:0007669"/>
    <property type="project" value="TreeGrafter"/>
</dbReference>
<dbReference type="PANTHER" id="PTHR14352:SF2">
    <property type="entry name" value="HAUS AUGMIN-LIKE COMPLEX SUBUNIT 7"/>
    <property type="match status" value="1"/>
</dbReference>
<comment type="caution">
    <text evidence="2">The sequence shown here is derived from an EMBL/GenBank/DDBJ whole genome shotgun (WGS) entry which is preliminary data.</text>
</comment>
<accession>A0AAV7GPZ1</accession>
<organism evidence="2 3">
    <name type="scientific">Dendrobium chrysotoxum</name>
    <name type="common">Orchid</name>
    <dbReference type="NCBI Taxonomy" id="161865"/>
    <lineage>
        <taxon>Eukaryota</taxon>
        <taxon>Viridiplantae</taxon>
        <taxon>Streptophyta</taxon>
        <taxon>Embryophyta</taxon>
        <taxon>Tracheophyta</taxon>
        <taxon>Spermatophyta</taxon>
        <taxon>Magnoliopsida</taxon>
        <taxon>Liliopsida</taxon>
        <taxon>Asparagales</taxon>
        <taxon>Orchidaceae</taxon>
        <taxon>Epidendroideae</taxon>
        <taxon>Malaxideae</taxon>
        <taxon>Dendrobiinae</taxon>
        <taxon>Dendrobium</taxon>
    </lineage>
</organism>
<dbReference type="PANTHER" id="PTHR14352">
    <property type="entry name" value="HAUS AUGMIN-LIKE COMPLEX SUBUNIT 7"/>
    <property type="match status" value="1"/>
</dbReference>
<dbReference type="InterPro" id="IPR010604">
    <property type="entry name" value="Plant_AUG7"/>
</dbReference>
<keyword evidence="3" id="KW-1185">Reference proteome</keyword>
<evidence type="ECO:0000313" key="2">
    <source>
        <dbReference type="EMBL" id="KAH0457580.1"/>
    </source>
</evidence>
<dbReference type="EMBL" id="JAGFBR010000012">
    <property type="protein sequence ID" value="KAH0457580.1"/>
    <property type="molecule type" value="Genomic_DNA"/>
</dbReference>
<sequence length="806" mass="92136">MLDLSAMASKQMEEIQRKLSLLSYPRANAPSQALLYAGVERYALLEWLFFRLLGDRSPFTQQNWQGDSMDRDEETARIQYLAEIAHFLGITPTIDTEAIQGRGSYEDRAELLHLVVDLVEASCYADNPEWSVDEQLAKDVQLLDSIAEKQAQIFSEEFKLFPADVQIQSIYPLPDITELESKLSEHSKKLSSLQQMVQELASKYDYNPNEEYAETELKLRTHLESFLETVRSFNLIYTKEIRPWTNMMEVPQLHGFGPAANRLLEAYNTLLKSDGDIDGDIISRIQVGWLKWRNASGLLCDRKVPLKLKGKFYKMVVRPAMLYGAECWPLKEKHNSKLSVAEMRMLRWMSGFTLRDRIRNEHIREKVGVAPVEDKIRESRLRWFGHVKRRPPDDPNLLAIGYFLCCTDTPIYEACCIGHASDTGYASDTAWIRVGYGFAAFVFFVVVEGAARRHKHRSRQDHPSSTKRLDDASIKADTIILRRRSSSTTRTVKAMQAVKVCFLHFLYRRLSTGTRVARYLNSYRSVPVLDTARYHARCQCSVPVLGTARYHAQYQCSVPLGTEGIMSSSDVGIGSEDGPSETNIEDNKPLWGYVTKIAKNTETNEITYNECHWIIVIAGDTVVIRNFIMNHSMRLSMFNDFSNLKMLAVAETRFASVIVMLGRFKKIKNALQAMVISDKWSCYRKDDVGKVRYVKEKLLDDLWWDEIKYILNFTDPIYEMLRVADTDKSCLHLIYEMWDSMLAKFLGNLRSLRDAHAAMSGGPDSMSNEPSSVAKLIVDCESALTFLNRNLAILSTSVAREQGENL</sequence>
<dbReference type="Pfam" id="PF06694">
    <property type="entry name" value="Plant_NMP1"/>
    <property type="match status" value="2"/>
</dbReference>
<reference evidence="2 3" key="1">
    <citation type="journal article" date="2021" name="Hortic Res">
        <title>Chromosome-scale assembly of the Dendrobium chrysotoxum genome enhances the understanding of orchid evolution.</title>
        <authorList>
            <person name="Zhang Y."/>
            <person name="Zhang G.Q."/>
            <person name="Zhang D."/>
            <person name="Liu X.D."/>
            <person name="Xu X.Y."/>
            <person name="Sun W.H."/>
            <person name="Yu X."/>
            <person name="Zhu X."/>
            <person name="Wang Z.W."/>
            <person name="Zhao X."/>
            <person name="Zhong W.Y."/>
            <person name="Chen H."/>
            <person name="Yin W.L."/>
            <person name="Huang T."/>
            <person name="Niu S.C."/>
            <person name="Liu Z.J."/>
        </authorList>
    </citation>
    <scope>NUCLEOTIDE SEQUENCE [LARGE SCALE GENOMIC DNA]</scope>
    <source>
        <strain evidence="2">Lindl</strain>
    </source>
</reference>
<evidence type="ECO:0000256" key="1">
    <source>
        <dbReference type="SAM" id="Coils"/>
    </source>
</evidence>
<dbReference type="GO" id="GO:0051011">
    <property type="term" value="F:microtubule minus-end binding"/>
    <property type="evidence" value="ECO:0007669"/>
    <property type="project" value="InterPro"/>
</dbReference>
<protein>
    <recommendedName>
        <fullName evidence="4">AUGMIN subunit 7</fullName>
    </recommendedName>
</protein>
<keyword evidence="1" id="KW-0175">Coiled coil</keyword>
<evidence type="ECO:0000313" key="3">
    <source>
        <dbReference type="Proteomes" id="UP000775213"/>
    </source>
</evidence>
<proteinExistence type="predicted"/>
<feature type="coiled-coil region" evidence="1">
    <location>
        <begin position="176"/>
        <end position="203"/>
    </location>
</feature>
<name>A0AAV7GPZ1_DENCH</name>
<dbReference type="InterPro" id="IPR029711">
    <property type="entry name" value="Haus7-like"/>
</dbReference>
<dbReference type="GO" id="GO:0070652">
    <property type="term" value="C:HAUS complex"/>
    <property type="evidence" value="ECO:0007669"/>
    <property type="project" value="TreeGrafter"/>
</dbReference>
<dbReference type="GO" id="GO:0051225">
    <property type="term" value="P:spindle assembly"/>
    <property type="evidence" value="ECO:0007669"/>
    <property type="project" value="TreeGrafter"/>
</dbReference>
<dbReference type="Proteomes" id="UP000775213">
    <property type="component" value="Unassembled WGS sequence"/>
</dbReference>